<reference evidence="2 3" key="1">
    <citation type="submission" date="2016-11" db="EMBL/GenBank/DDBJ databases">
        <authorList>
            <person name="Jaros S."/>
            <person name="Januszkiewicz K."/>
            <person name="Wedrychowicz H."/>
        </authorList>
    </citation>
    <scope>NUCLEOTIDE SEQUENCE [LARGE SCALE GENOMIC DNA]</scope>
    <source>
        <strain evidence="2 3">DSM 15930</strain>
    </source>
</reference>
<dbReference type="EMBL" id="FRCP01000014">
    <property type="protein sequence ID" value="SHM67069.1"/>
    <property type="molecule type" value="Genomic_DNA"/>
</dbReference>
<keyword evidence="2" id="KW-0808">Transferase</keyword>
<dbReference type="Gene3D" id="3.40.630.30">
    <property type="match status" value="1"/>
</dbReference>
<gene>
    <name evidence="2" type="ORF">SAMN02746066_02849</name>
</gene>
<dbReference type="PANTHER" id="PTHR43415:SF3">
    <property type="entry name" value="GNAT-FAMILY ACETYLTRANSFERASE"/>
    <property type="match status" value="1"/>
</dbReference>
<dbReference type="CDD" id="cd04301">
    <property type="entry name" value="NAT_SF"/>
    <property type="match status" value="1"/>
</dbReference>
<dbReference type="RefSeq" id="WP_073288841.1">
    <property type="nucleotide sequence ID" value="NZ_FRCP01000014.1"/>
</dbReference>
<proteinExistence type="predicted"/>
<dbReference type="GO" id="GO:0016747">
    <property type="term" value="F:acyltransferase activity, transferring groups other than amino-acyl groups"/>
    <property type="evidence" value="ECO:0007669"/>
    <property type="project" value="InterPro"/>
</dbReference>
<dbReference type="InterPro" id="IPR016181">
    <property type="entry name" value="Acyl_CoA_acyltransferase"/>
</dbReference>
<dbReference type="AlphaFoldDB" id="A0A1M7KP34"/>
<keyword evidence="3" id="KW-1185">Reference proteome</keyword>
<dbReference type="Proteomes" id="UP000184038">
    <property type="component" value="Unassembled WGS sequence"/>
</dbReference>
<keyword evidence="2" id="KW-0012">Acyltransferase</keyword>
<organism evidence="2 3">
    <name type="scientific">Anaerosporobacter mobilis DSM 15930</name>
    <dbReference type="NCBI Taxonomy" id="1120996"/>
    <lineage>
        <taxon>Bacteria</taxon>
        <taxon>Bacillati</taxon>
        <taxon>Bacillota</taxon>
        <taxon>Clostridia</taxon>
        <taxon>Lachnospirales</taxon>
        <taxon>Lachnospiraceae</taxon>
        <taxon>Anaerosporobacter</taxon>
    </lineage>
</organism>
<evidence type="ECO:0000313" key="2">
    <source>
        <dbReference type="EMBL" id="SHM67069.1"/>
    </source>
</evidence>
<dbReference type="PANTHER" id="PTHR43415">
    <property type="entry name" value="SPERMIDINE N(1)-ACETYLTRANSFERASE"/>
    <property type="match status" value="1"/>
</dbReference>
<dbReference type="STRING" id="1120996.SAMN02746066_02849"/>
<evidence type="ECO:0000313" key="3">
    <source>
        <dbReference type="Proteomes" id="UP000184038"/>
    </source>
</evidence>
<accession>A0A1M7KP34</accession>
<dbReference type="InterPro" id="IPR000182">
    <property type="entry name" value="GNAT_dom"/>
</dbReference>
<protein>
    <submittedName>
        <fullName evidence="2">L-amino acid N-acyltransferase YncA</fullName>
    </submittedName>
</protein>
<sequence length="182" mass="20692">MKYKKMVELKNNLICHIRNVEYSDAKAVYDIFNLTHGQTDFLLTYPEENSFNLEKERQFLIEKENSSKEVELCAVLDGRIVGTAGIEAVGKKYKVKHRAELGISVEKDYWSWGIGRALVTSCIECAKSAGYAQLELNVVSENHNAIALYESVGFSEYGRNPKGFCSRNVGWQELILMRVELV</sequence>
<evidence type="ECO:0000259" key="1">
    <source>
        <dbReference type="PROSITE" id="PS51186"/>
    </source>
</evidence>
<feature type="domain" description="N-acetyltransferase" evidence="1">
    <location>
        <begin position="15"/>
        <end position="182"/>
    </location>
</feature>
<dbReference type="Pfam" id="PF00583">
    <property type="entry name" value="Acetyltransf_1"/>
    <property type="match status" value="1"/>
</dbReference>
<dbReference type="PROSITE" id="PS51186">
    <property type="entry name" value="GNAT"/>
    <property type="match status" value="1"/>
</dbReference>
<dbReference type="SUPFAM" id="SSF55729">
    <property type="entry name" value="Acyl-CoA N-acyltransferases (Nat)"/>
    <property type="match status" value="1"/>
</dbReference>
<dbReference type="OrthoDB" id="948250at2"/>
<name>A0A1M7KP34_9FIRM</name>